<reference evidence="3" key="1">
    <citation type="submission" date="2018-02" db="EMBL/GenBank/DDBJ databases">
        <authorList>
            <person name="Hausmann B."/>
        </authorList>
    </citation>
    <scope>NUCLEOTIDE SEQUENCE [LARGE SCALE GENOMIC DNA]</scope>
    <source>
        <strain evidence="3">Peat soil MAG SbF1</strain>
    </source>
</reference>
<evidence type="ECO:0000313" key="2">
    <source>
        <dbReference type="EMBL" id="SPF43913.1"/>
    </source>
</evidence>
<organism evidence="2 3">
    <name type="scientific">Candidatus Desulfosporosinus infrequens</name>
    <dbReference type="NCBI Taxonomy" id="2043169"/>
    <lineage>
        <taxon>Bacteria</taxon>
        <taxon>Bacillati</taxon>
        <taxon>Bacillota</taxon>
        <taxon>Clostridia</taxon>
        <taxon>Eubacteriales</taxon>
        <taxon>Desulfitobacteriaceae</taxon>
        <taxon>Desulfosporosinus</taxon>
    </lineage>
</organism>
<dbReference type="OrthoDB" id="1797569at2"/>
<proteinExistence type="predicted"/>
<gene>
    <name evidence="2" type="ORF">SBF1_2990002</name>
</gene>
<keyword evidence="1" id="KW-1133">Transmembrane helix</keyword>
<dbReference type="AlphaFoldDB" id="A0A2U3KWA9"/>
<dbReference type="EMBL" id="OMOF01000222">
    <property type="protein sequence ID" value="SPF43913.1"/>
    <property type="molecule type" value="Genomic_DNA"/>
</dbReference>
<evidence type="ECO:0000313" key="3">
    <source>
        <dbReference type="Proteomes" id="UP000238916"/>
    </source>
</evidence>
<sequence>MVDYYRYLWSTTWPNVMVLFLILGIVFSRLGWKIMNTWRYAHNTRGFLLLTGKVLIWLGILAIYVELFFLSQPDWLAQPGFIQGSVQEKAFDSSSRSYVLDVRSGSEQKQFYVDQNVYGRIKVEDQVRLMYLPDRREVVNCELLGRLL</sequence>
<protein>
    <submittedName>
        <fullName evidence="2">Uncharacterized protein</fullName>
    </submittedName>
</protein>
<dbReference type="Proteomes" id="UP000238916">
    <property type="component" value="Unassembled WGS sequence"/>
</dbReference>
<evidence type="ECO:0000256" key="1">
    <source>
        <dbReference type="SAM" id="Phobius"/>
    </source>
</evidence>
<keyword evidence="1" id="KW-0472">Membrane</keyword>
<feature type="transmembrane region" description="Helical" evidence="1">
    <location>
        <begin position="44"/>
        <end position="65"/>
    </location>
</feature>
<accession>A0A2U3KWA9</accession>
<name>A0A2U3KWA9_9FIRM</name>
<feature type="transmembrane region" description="Helical" evidence="1">
    <location>
        <begin position="12"/>
        <end position="32"/>
    </location>
</feature>
<keyword evidence="1" id="KW-0812">Transmembrane</keyword>